<evidence type="ECO:0000313" key="1">
    <source>
        <dbReference type="EMBL" id="PVZ93953.1"/>
    </source>
</evidence>
<dbReference type="CDD" id="cd02019">
    <property type="entry name" value="NK"/>
    <property type="match status" value="1"/>
</dbReference>
<organism evidence="1 2">
    <name type="scientific">Amnibacterium flavum</name>
    <dbReference type="NCBI Taxonomy" id="2173173"/>
    <lineage>
        <taxon>Bacteria</taxon>
        <taxon>Bacillati</taxon>
        <taxon>Actinomycetota</taxon>
        <taxon>Actinomycetes</taxon>
        <taxon>Micrococcales</taxon>
        <taxon>Microbacteriaceae</taxon>
        <taxon>Amnibacterium</taxon>
    </lineage>
</organism>
<dbReference type="SUPFAM" id="SSF52540">
    <property type="entry name" value="P-loop containing nucleoside triphosphate hydrolases"/>
    <property type="match status" value="1"/>
</dbReference>
<dbReference type="Proteomes" id="UP000244893">
    <property type="component" value="Unassembled WGS sequence"/>
</dbReference>
<accession>A0A2V1HMV5</accession>
<dbReference type="EMBL" id="QEOP01000002">
    <property type="protein sequence ID" value="PVZ93953.1"/>
    <property type="molecule type" value="Genomic_DNA"/>
</dbReference>
<proteinExistence type="predicted"/>
<dbReference type="AlphaFoldDB" id="A0A2V1HMV5"/>
<dbReference type="InterPro" id="IPR027417">
    <property type="entry name" value="P-loop_NTPase"/>
</dbReference>
<evidence type="ECO:0000313" key="2">
    <source>
        <dbReference type="Proteomes" id="UP000244893"/>
    </source>
</evidence>
<comment type="caution">
    <text evidence="1">The sequence shown here is derived from an EMBL/GenBank/DDBJ whole genome shotgun (WGS) entry which is preliminary data.</text>
</comment>
<reference evidence="1 2" key="1">
    <citation type="submission" date="2018-05" db="EMBL/GenBank/DDBJ databases">
        <title>Amnibacterium sp. M8JJ-5, whole genome shotgun sequence.</title>
        <authorList>
            <person name="Tuo L."/>
        </authorList>
    </citation>
    <scope>NUCLEOTIDE SEQUENCE [LARGE SCALE GENOMIC DNA]</scope>
    <source>
        <strain evidence="1 2">M8JJ-5</strain>
    </source>
</reference>
<sequence length="200" mass="21792">MPAESVPAPGGTEDLVTRVARRVRSLAGGGRAVTLIDGGSGAGKSTFATSLAAELGSQLVRLDDVYPGWDGLEAGSRAVYEEIVPLAHWHRWDWDESRAGDIHRIDPVRDVVIEGCGALSHPGRAVATAGIWIELDERERHRRAIARDGAVYEAEWDRWAAQEAVFFTRERPDLLADIRLDGRVLPIPGLRELSGPTASR</sequence>
<keyword evidence="2" id="KW-1185">Reference proteome</keyword>
<name>A0A2V1HMV5_9MICO</name>
<protein>
    <submittedName>
        <fullName evidence="1">Uncharacterized protein</fullName>
    </submittedName>
</protein>
<dbReference type="Gene3D" id="3.40.50.300">
    <property type="entry name" value="P-loop containing nucleotide triphosphate hydrolases"/>
    <property type="match status" value="1"/>
</dbReference>
<gene>
    <name evidence="1" type="ORF">DDQ50_09305</name>
</gene>